<sequence>MSPMKQQMVTITYLDGLTSAFISISCDEDVGNGADNSGNATTNG</sequence>
<accession>G4U0U7</accession>
<reference evidence="1 2" key="1">
    <citation type="journal article" date="2011" name="PLoS Pathog.">
        <title>Endophytic Life Strategies Decoded by Genome and Transcriptome Analyses of the Mutualistic Root Symbiont Piriformospora indica.</title>
        <authorList>
            <person name="Zuccaro A."/>
            <person name="Lahrmann U."/>
            <person name="Guldener U."/>
            <person name="Langen G."/>
            <person name="Pfiffi S."/>
            <person name="Biedenkopf D."/>
            <person name="Wong P."/>
            <person name="Samans B."/>
            <person name="Grimm C."/>
            <person name="Basiewicz M."/>
            <person name="Murat C."/>
            <person name="Martin F."/>
            <person name="Kogel K.H."/>
        </authorList>
    </citation>
    <scope>NUCLEOTIDE SEQUENCE [LARGE SCALE GENOMIC DNA]</scope>
    <source>
        <strain evidence="1 2">DSM 11827</strain>
    </source>
</reference>
<dbReference type="AlphaFoldDB" id="G4U0U7"/>
<comment type="caution">
    <text evidence="1">The sequence shown here is derived from an EMBL/GenBank/DDBJ whole genome shotgun (WGS) entry which is preliminary data.</text>
</comment>
<evidence type="ECO:0000313" key="1">
    <source>
        <dbReference type="EMBL" id="CCA77190.1"/>
    </source>
</evidence>
<name>G4U0U7_SERID</name>
<organism evidence="1 2">
    <name type="scientific">Serendipita indica (strain DSM 11827)</name>
    <name type="common">Root endophyte fungus</name>
    <name type="synonym">Piriformospora indica</name>
    <dbReference type="NCBI Taxonomy" id="1109443"/>
    <lineage>
        <taxon>Eukaryota</taxon>
        <taxon>Fungi</taxon>
        <taxon>Dikarya</taxon>
        <taxon>Basidiomycota</taxon>
        <taxon>Agaricomycotina</taxon>
        <taxon>Agaricomycetes</taxon>
        <taxon>Sebacinales</taxon>
        <taxon>Serendipitaceae</taxon>
        <taxon>Serendipita</taxon>
    </lineage>
</organism>
<evidence type="ECO:0000313" key="2">
    <source>
        <dbReference type="Proteomes" id="UP000007148"/>
    </source>
</evidence>
<proteinExistence type="predicted"/>
<dbReference type="InParanoid" id="G4U0U7"/>
<dbReference type="PROSITE" id="PS51257">
    <property type="entry name" value="PROKAR_LIPOPROTEIN"/>
    <property type="match status" value="1"/>
</dbReference>
<protein>
    <submittedName>
        <fullName evidence="1">Uncharacterized protein</fullName>
    </submittedName>
</protein>
<gene>
    <name evidence="1" type="ORF">PIIN_11172</name>
</gene>
<dbReference type="EMBL" id="CAFZ01001351">
    <property type="protein sequence ID" value="CCA77190.1"/>
    <property type="molecule type" value="Genomic_DNA"/>
</dbReference>
<keyword evidence="2" id="KW-1185">Reference proteome</keyword>
<dbReference type="Proteomes" id="UP000007148">
    <property type="component" value="Unassembled WGS sequence"/>
</dbReference>
<dbReference type="HOGENOM" id="CLU_3224806_0_0_1"/>